<dbReference type="PANTHER" id="PTHR47795:SF1">
    <property type="entry name" value="DNA-DEPENDENT METALLOPROTEASE WSS1 HOMOLOG 2"/>
    <property type="match status" value="1"/>
</dbReference>
<feature type="domain" description="WLM" evidence="2">
    <location>
        <begin position="159"/>
        <end position="351"/>
    </location>
</feature>
<organism evidence="3 4">
    <name type="scientific">Polyrhizophydium stewartii</name>
    <dbReference type="NCBI Taxonomy" id="2732419"/>
    <lineage>
        <taxon>Eukaryota</taxon>
        <taxon>Fungi</taxon>
        <taxon>Fungi incertae sedis</taxon>
        <taxon>Chytridiomycota</taxon>
        <taxon>Chytridiomycota incertae sedis</taxon>
        <taxon>Chytridiomycetes</taxon>
        <taxon>Rhizophydiales</taxon>
        <taxon>Rhizophydiales incertae sedis</taxon>
        <taxon>Polyrhizophydium</taxon>
    </lineage>
</organism>
<feature type="compositionally biased region" description="Basic and acidic residues" evidence="1">
    <location>
        <begin position="1"/>
        <end position="11"/>
    </location>
</feature>
<feature type="region of interest" description="Disordered" evidence="1">
    <location>
        <begin position="289"/>
        <end position="308"/>
    </location>
</feature>
<evidence type="ECO:0000259" key="2">
    <source>
        <dbReference type="PROSITE" id="PS51397"/>
    </source>
</evidence>
<protein>
    <recommendedName>
        <fullName evidence="2">WLM domain-containing protein</fullName>
    </recommendedName>
</protein>
<evidence type="ECO:0000313" key="4">
    <source>
        <dbReference type="Proteomes" id="UP001527925"/>
    </source>
</evidence>
<dbReference type="Pfam" id="PF08325">
    <property type="entry name" value="WLM"/>
    <property type="match status" value="1"/>
</dbReference>
<dbReference type="PANTHER" id="PTHR47795">
    <property type="entry name" value="UBIQUITIN AND WLM DOMAIN-CONTAINING METALLOPROTEASE SPCC1442.07C"/>
    <property type="match status" value="1"/>
</dbReference>
<feature type="region of interest" description="Disordered" evidence="1">
    <location>
        <begin position="1"/>
        <end position="60"/>
    </location>
</feature>
<keyword evidence="4" id="KW-1185">Reference proteome</keyword>
<accession>A0ABR4N2P4</accession>
<name>A0ABR4N2P4_9FUNG</name>
<dbReference type="EMBL" id="JADGIZ020000041">
    <property type="protein sequence ID" value="KAL2913777.1"/>
    <property type="molecule type" value="Genomic_DNA"/>
</dbReference>
<dbReference type="PROSITE" id="PS51397">
    <property type="entry name" value="WLM"/>
    <property type="match status" value="1"/>
</dbReference>
<feature type="compositionally biased region" description="Low complexity" evidence="1">
    <location>
        <begin position="12"/>
        <end position="21"/>
    </location>
</feature>
<proteinExistence type="predicted"/>
<dbReference type="InterPro" id="IPR013536">
    <property type="entry name" value="WLM_dom"/>
</dbReference>
<evidence type="ECO:0000313" key="3">
    <source>
        <dbReference type="EMBL" id="KAL2913777.1"/>
    </source>
</evidence>
<sequence length="376" mass="38999">MDVDGTHDDAAARGLASDAGADGAGDGGDTAAADPGDIDHGGAIDEGGDTNRGADGDGEAPMHVVVVHGGAARREGVWPETTLEALAARVLGRSAAAHRWLHAGRALQPTALVANCVPPGARLLLLAPPAAAIDAIAARDAAAAAAAARRPPPRAAAAADNAAPPSLVGRIAPLTEFADSAAAAALLARVRDDWGLRTVMARRGWRIGVLTELHPARDASILGYNRNKGQEIALRLRTNRLDGFRHFRAIVQVMVHELAHMVHSDHDASFHALNRELLAEVEAINRGRRLGPQAGPRFDPDPAAPDLAADAAPRVLGGGHLAQQVLGPGASLPQGRTPREVLAAAAALRLSREEVEIIEGCSTAAFRPQQPQQQQQ</sequence>
<comment type="caution">
    <text evidence="3">The sequence shown here is derived from an EMBL/GenBank/DDBJ whole genome shotgun (WGS) entry which is preliminary data.</text>
</comment>
<evidence type="ECO:0000256" key="1">
    <source>
        <dbReference type="SAM" id="MobiDB-lite"/>
    </source>
</evidence>
<reference evidence="3 4" key="1">
    <citation type="submission" date="2023-09" db="EMBL/GenBank/DDBJ databases">
        <title>Pangenome analysis of Batrachochytrium dendrobatidis and related Chytrids.</title>
        <authorList>
            <person name="Yacoub M.N."/>
            <person name="Stajich J.E."/>
            <person name="James T.Y."/>
        </authorList>
    </citation>
    <scope>NUCLEOTIDE SEQUENCE [LARGE SCALE GENOMIC DNA]</scope>
    <source>
        <strain evidence="3 4">JEL0888</strain>
    </source>
</reference>
<gene>
    <name evidence="3" type="ORF">HK105_206656</name>
</gene>
<dbReference type="Proteomes" id="UP001527925">
    <property type="component" value="Unassembled WGS sequence"/>
</dbReference>